<evidence type="ECO:0000313" key="2">
    <source>
        <dbReference type="EMBL" id="MCA9759029.1"/>
    </source>
</evidence>
<protein>
    <recommendedName>
        <fullName evidence="4">Secreted protein</fullName>
    </recommendedName>
</protein>
<reference evidence="2" key="2">
    <citation type="journal article" date="2021" name="Microbiome">
        <title>Successional dynamics and alternative stable states in a saline activated sludge microbial community over 9 years.</title>
        <authorList>
            <person name="Wang Y."/>
            <person name="Ye J."/>
            <person name="Ju F."/>
            <person name="Liu L."/>
            <person name="Boyd J.A."/>
            <person name="Deng Y."/>
            <person name="Parks D.H."/>
            <person name="Jiang X."/>
            <person name="Yin X."/>
            <person name="Woodcroft B.J."/>
            <person name="Tyson G.W."/>
            <person name="Hugenholtz P."/>
            <person name="Polz M.F."/>
            <person name="Zhang T."/>
        </authorList>
    </citation>
    <scope>NUCLEOTIDE SEQUENCE</scope>
    <source>
        <strain evidence="2">HKST-UBA02</strain>
    </source>
</reference>
<keyword evidence="1" id="KW-0732">Signal</keyword>
<gene>
    <name evidence="2" type="ORF">KDA27_24770</name>
</gene>
<evidence type="ECO:0000313" key="3">
    <source>
        <dbReference type="Proteomes" id="UP000739538"/>
    </source>
</evidence>
<organism evidence="2 3">
    <name type="scientific">Eiseniibacteriota bacterium</name>
    <dbReference type="NCBI Taxonomy" id="2212470"/>
    <lineage>
        <taxon>Bacteria</taxon>
        <taxon>Candidatus Eiseniibacteriota</taxon>
    </lineage>
</organism>
<feature type="signal peptide" evidence="1">
    <location>
        <begin position="1"/>
        <end position="23"/>
    </location>
</feature>
<feature type="chain" id="PRO_5036686441" description="Secreted protein" evidence="1">
    <location>
        <begin position="24"/>
        <end position="123"/>
    </location>
</feature>
<name>A0A956NKY6_UNCEI</name>
<comment type="caution">
    <text evidence="2">The sequence shown here is derived from an EMBL/GenBank/DDBJ whole genome shotgun (WGS) entry which is preliminary data.</text>
</comment>
<evidence type="ECO:0000256" key="1">
    <source>
        <dbReference type="SAM" id="SignalP"/>
    </source>
</evidence>
<sequence length="123" mass="12782">MRKLLVLCTAACALIGTADFSNAICLTGGGSATCGSGMCMSSSLRDIDVTWVGPGGAQCCDQITIFVDEGCDGGWAQLDVVDCSTSSYSYCGKANTDYKFKIVYSKNGSQSAPDIITNCVNCN</sequence>
<evidence type="ECO:0008006" key="4">
    <source>
        <dbReference type="Google" id="ProtNLM"/>
    </source>
</evidence>
<dbReference type="Proteomes" id="UP000739538">
    <property type="component" value="Unassembled WGS sequence"/>
</dbReference>
<accession>A0A956NKY6</accession>
<reference evidence="2" key="1">
    <citation type="submission" date="2020-04" db="EMBL/GenBank/DDBJ databases">
        <authorList>
            <person name="Zhang T."/>
        </authorList>
    </citation>
    <scope>NUCLEOTIDE SEQUENCE</scope>
    <source>
        <strain evidence="2">HKST-UBA02</strain>
    </source>
</reference>
<dbReference type="AlphaFoldDB" id="A0A956NKY6"/>
<dbReference type="EMBL" id="JAGQHS010000250">
    <property type="protein sequence ID" value="MCA9759029.1"/>
    <property type="molecule type" value="Genomic_DNA"/>
</dbReference>
<proteinExistence type="predicted"/>